<sequence>MTEKNLTRSVTFSSEIAPCDAAYETISNDEVTEWINECGEAERITEDATEQTDATEGSSHSQLPANPIEEVERLYYIIYKRLLQRNQKFQIAQNL</sequence>
<name>A0AA40KLQ4_9HYME</name>
<keyword evidence="3" id="KW-1185">Reference proteome</keyword>
<evidence type="ECO:0000313" key="2">
    <source>
        <dbReference type="EMBL" id="KAK1124886.1"/>
    </source>
</evidence>
<dbReference type="AlphaFoldDB" id="A0AA40KLQ4"/>
<gene>
    <name evidence="2" type="ORF">K0M31_006236</name>
</gene>
<protein>
    <submittedName>
        <fullName evidence="2">Uncharacterized protein</fullName>
    </submittedName>
</protein>
<proteinExistence type="predicted"/>
<dbReference type="Proteomes" id="UP001177670">
    <property type="component" value="Unassembled WGS sequence"/>
</dbReference>
<dbReference type="EMBL" id="JAHYIQ010000017">
    <property type="protein sequence ID" value="KAK1124886.1"/>
    <property type="molecule type" value="Genomic_DNA"/>
</dbReference>
<accession>A0AA40KLQ4</accession>
<reference evidence="2" key="1">
    <citation type="submission" date="2021-10" db="EMBL/GenBank/DDBJ databases">
        <title>Melipona bicolor Genome sequencing and assembly.</title>
        <authorList>
            <person name="Araujo N.S."/>
            <person name="Arias M.C."/>
        </authorList>
    </citation>
    <scope>NUCLEOTIDE SEQUENCE</scope>
    <source>
        <strain evidence="2">USP_2M_L1-L4_2017</strain>
        <tissue evidence="2">Whole body</tissue>
    </source>
</reference>
<organism evidence="2 3">
    <name type="scientific">Melipona bicolor</name>
    <dbReference type="NCBI Taxonomy" id="60889"/>
    <lineage>
        <taxon>Eukaryota</taxon>
        <taxon>Metazoa</taxon>
        <taxon>Ecdysozoa</taxon>
        <taxon>Arthropoda</taxon>
        <taxon>Hexapoda</taxon>
        <taxon>Insecta</taxon>
        <taxon>Pterygota</taxon>
        <taxon>Neoptera</taxon>
        <taxon>Endopterygota</taxon>
        <taxon>Hymenoptera</taxon>
        <taxon>Apocrita</taxon>
        <taxon>Aculeata</taxon>
        <taxon>Apoidea</taxon>
        <taxon>Anthophila</taxon>
        <taxon>Apidae</taxon>
        <taxon>Melipona</taxon>
    </lineage>
</organism>
<evidence type="ECO:0000256" key="1">
    <source>
        <dbReference type="SAM" id="MobiDB-lite"/>
    </source>
</evidence>
<feature type="region of interest" description="Disordered" evidence="1">
    <location>
        <begin position="45"/>
        <end position="65"/>
    </location>
</feature>
<evidence type="ECO:0000313" key="3">
    <source>
        <dbReference type="Proteomes" id="UP001177670"/>
    </source>
</evidence>
<comment type="caution">
    <text evidence="2">The sequence shown here is derived from an EMBL/GenBank/DDBJ whole genome shotgun (WGS) entry which is preliminary data.</text>
</comment>